<feature type="compositionally biased region" description="Basic and acidic residues" evidence="1">
    <location>
        <begin position="292"/>
        <end position="302"/>
    </location>
</feature>
<evidence type="ECO:0000256" key="1">
    <source>
        <dbReference type="SAM" id="MobiDB-lite"/>
    </source>
</evidence>
<evidence type="ECO:0000313" key="3">
    <source>
        <dbReference type="Proteomes" id="UP000315369"/>
    </source>
</evidence>
<comment type="caution">
    <text evidence="2">The sequence shown here is derived from an EMBL/GenBank/DDBJ whole genome shotgun (WGS) entry which is preliminary data.</text>
</comment>
<keyword evidence="3" id="KW-1185">Reference proteome</keyword>
<name>A0A540X0Y9_9BACT</name>
<evidence type="ECO:0008006" key="4">
    <source>
        <dbReference type="Google" id="ProtNLM"/>
    </source>
</evidence>
<accession>A0A540X0Y9</accession>
<organism evidence="2 3">
    <name type="scientific">Myxococcus llanfairpwllgwyngyllgogerychwyrndrobwllllantysiliogogogochensis</name>
    <dbReference type="NCBI Taxonomy" id="2590453"/>
    <lineage>
        <taxon>Bacteria</taxon>
        <taxon>Pseudomonadati</taxon>
        <taxon>Myxococcota</taxon>
        <taxon>Myxococcia</taxon>
        <taxon>Myxococcales</taxon>
        <taxon>Cystobacterineae</taxon>
        <taxon>Myxococcaceae</taxon>
        <taxon>Myxococcus</taxon>
    </lineage>
</organism>
<dbReference type="EMBL" id="VIFM01000055">
    <property type="protein sequence ID" value="TQF14922.1"/>
    <property type="molecule type" value="Genomic_DNA"/>
</dbReference>
<reference evidence="2 3" key="1">
    <citation type="submission" date="2019-06" db="EMBL/GenBank/DDBJ databases">
        <authorList>
            <person name="Livingstone P."/>
            <person name="Whitworth D."/>
        </authorList>
    </citation>
    <scope>NUCLEOTIDE SEQUENCE [LARGE SCALE GENOMIC DNA]</scope>
    <source>
        <strain evidence="2 3">AM401</strain>
    </source>
</reference>
<evidence type="ECO:0000313" key="2">
    <source>
        <dbReference type="EMBL" id="TQF14922.1"/>
    </source>
</evidence>
<dbReference type="RefSeq" id="WP_141643383.1">
    <property type="nucleotide sequence ID" value="NZ_VIFM01000055.1"/>
</dbReference>
<sequence length="327" mass="37280">MATKMLKRALMAVAGLHARMPTTERLVLAPDVYLATAWPLAPVDIPPSFSRQYSPEALEPLESPIFVVWAEQEVDDKVIGAVDVELERKLGLVDIALSMVSGWGMAHRVITVELHEPDGQRSLQGITSLEPWSAREGWRRLRFDIDKVPAITSRLLKLTAEDWRERGYDYFLRGVRSFFRACHQDVVDDRYELFCRAIETVVQTGQGGGARQFAEAVLEQQGRLIPDRSHRNHAYEAHYRRRNEVVHGHRFLEEKKDRRAIALMESTARGYFQQLLSDPAFFESALASQRARVEARDSESLRRQVRAANRGQEGAPPRPARRPRSST</sequence>
<proteinExistence type="predicted"/>
<feature type="region of interest" description="Disordered" evidence="1">
    <location>
        <begin position="292"/>
        <end position="327"/>
    </location>
</feature>
<protein>
    <recommendedName>
        <fullName evidence="4">Apea-like HEPN domain-containing protein</fullName>
    </recommendedName>
</protein>
<gene>
    <name evidence="2" type="ORF">FJV41_16170</name>
</gene>
<dbReference type="AlphaFoldDB" id="A0A540X0Y9"/>
<dbReference type="Proteomes" id="UP000315369">
    <property type="component" value="Unassembled WGS sequence"/>
</dbReference>